<evidence type="ECO:0000313" key="1">
    <source>
        <dbReference type="EMBL" id="SEN73652.1"/>
    </source>
</evidence>
<organism evidence="1 2">
    <name type="scientific">Nitrosospira multiformis</name>
    <dbReference type="NCBI Taxonomy" id="1231"/>
    <lineage>
        <taxon>Bacteria</taxon>
        <taxon>Pseudomonadati</taxon>
        <taxon>Pseudomonadota</taxon>
        <taxon>Betaproteobacteria</taxon>
        <taxon>Nitrosomonadales</taxon>
        <taxon>Nitrosomonadaceae</taxon>
        <taxon>Nitrosospira</taxon>
    </lineage>
</organism>
<dbReference type="AlphaFoldDB" id="A0A1H8IYS5"/>
<dbReference type="Gene3D" id="3.40.50.10190">
    <property type="entry name" value="BRCT domain"/>
    <property type="match status" value="1"/>
</dbReference>
<dbReference type="EMBL" id="FOCT01000006">
    <property type="protein sequence ID" value="SEN73652.1"/>
    <property type="molecule type" value="Genomic_DNA"/>
</dbReference>
<dbReference type="Proteomes" id="UP000183898">
    <property type="component" value="Unassembled WGS sequence"/>
</dbReference>
<name>A0A1H8IYS5_9PROT</name>
<accession>A0A1H8IYS5</accession>
<proteinExistence type="predicted"/>
<sequence length="208" mass="23495">MSTIKDTEDPRPLHIHADRPIERDITQLAGICEICLQDGRLGQEEVDGILMWLDNHRLCLDTWPASVLYDRLRMLLAESALDSDERSELLSLIMRIARPRLTDLWVKPSSLPVNDPLPDIIFENRSFCFTGVFGFGPRAACRAAVIERGGTTVNNITKKLHYLVIGNVGSEIWKHTSFALKIARAVSYRDSGTPLVIVPESHWELHIN</sequence>
<reference evidence="1 2" key="1">
    <citation type="submission" date="2016-10" db="EMBL/GenBank/DDBJ databases">
        <authorList>
            <person name="de Groot N.N."/>
        </authorList>
    </citation>
    <scope>NUCLEOTIDE SEQUENCE [LARGE SCALE GENOMIC DNA]</scope>
    <source>
        <strain evidence="1 2">Nl18</strain>
    </source>
</reference>
<dbReference type="InterPro" id="IPR036420">
    <property type="entry name" value="BRCT_dom_sf"/>
</dbReference>
<dbReference type="SUPFAM" id="SSF52113">
    <property type="entry name" value="BRCT domain"/>
    <property type="match status" value="1"/>
</dbReference>
<protein>
    <submittedName>
        <fullName evidence="1">BRCA1 C Terminus (BRCT) domain-containing protein</fullName>
    </submittedName>
</protein>
<evidence type="ECO:0000313" key="2">
    <source>
        <dbReference type="Proteomes" id="UP000183898"/>
    </source>
</evidence>
<dbReference type="RefSeq" id="WP_074746443.1">
    <property type="nucleotide sequence ID" value="NZ_FOCT01000006.1"/>
</dbReference>
<dbReference type="CDD" id="cd17748">
    <property type="entry name" value="BRCT_DNA_ligase_like"/>
    <property type="match status" value="1"/>
</dbReference>
<gene>
    <name evidence="1" type="ORF">SAMN05216404_106233</name>
</gene>